<keyword evidence="9" id="KW-1185">Reference proteome</keyword>
<proteinExistence type="inferred from homology"/>
<evidence type="ECO:0000313" key="9">
    <source>
        <dbReference type="Proteomes" id="UP000480185"/>
    </source>
</evidence>
<feature type="compositionally biased region" description="Basic residues" evidence="6">
    <location>
        <begin position="277"/>
        <end position="290"/>
    </location>
</feature>
<protein>
    <recommendedName>
        <fullName evidence="5">Methyltransferase</fullName>
        <ecNumber evidence="5">2.1.1.-</ecNumber>
    </recommendedName>
</protein>
<dbReference type="SUPFAM" id="SSF53335">
    <property type="entry name" value="S-adenosyl-L-methionine-dependent methyltransferases"/>
    <property type="match status" value="1"/>
</dbReference>
<accession>A0A6G1XBL5</accession>
<evidence type="ECO:0000259" key="7">
    <source>
        <dbReference type="Pfam" id="PF01555"/>
    </source>
</evidence>
<dbReference type="InterPro" id="IPR001091">
    <property type="entry name" value="RM_Methyltransferase"/>
</dbReference>
<evidence type="ECO:0000256" key="4">
    <source>
        <dbReference type="ARBA" id="ARBA00022747"/>
    </source>
</evidence>
<evidence type="ECO:0000256" key="3">
    <source>
        <dbReference type="ARBA" id="ARBA00022679"/>
    </source>
</evidence>
<dbReference type="NCBIfam" id="NF008572">
    <property type="entry name" value="PRK11524.1"/>
    <property type="match status" value="1"/>
</dbReference>
<dbReference type="GO" id="GO:0032259">
    <property type="term" value="P:methylation"/>
    <property type="evidence" value="ECO:0007669"/>
    <property type="project" value="UniProtKB-KW"/>
</dbReference>
<dbReference type="RefSeq" id="WP_153730136.1">
    <property type="nucleotide sequence ID" value="NZ_WJNH01000018.1"/>
</dbReference>
<dbReference type="GO" id="GO:0008170">
    <property type="term" value="F:N-methyltransferase activity"/>
    <property type="evidence" value="ECO:0007669"/>
    <property type="project" value="InterPro"/>
</dbReference>
<gene>
    <name evidence="8" type="primary">yhdJ</name>
    <name evidence="8" type="ORF">GH754_18605</name>
</gene>
<dbReference type="EC" id="2.1.1.-" evidence="5"/>
<dbReference type="GO" id="GO:0009307">
    <property type="term" value="P:DNA restriction-modification system"/>
    <property type="evidence" value="ECO:0007669"/>
    <property type="project" value="UniProtKB-KW"/>
</dbReference>
<dbReference type="PRINTS" id="PR00508">
    <property type="entry name" value="S21N4MTFRASE"/>
</dbReference>
<name>A0A6G1XBL5_9BACI</name>
<evidence type="ECO:0000313" key="8">
    <source>
        <dbReference type="EMBL" id="MRG88270.1"/>
    </source>
</evidence>
<evidence type="ECO:0000256" key="2">
    <source>
        <dbReference type="ARBA" id="ARBA00022603"/>
    </source>
</evidence>
<feature type="region of interest" description="Disordered" evidence="6">
    <location>
        <begin position="270"/>
        <end position="290"/>
    </location>
</feature>
<dbReference type="AlphaFoldDB" id="A0A6G1XBL5"/>
<dbReference type="Proteomes" id="UP000480185">
    <property type="component" value="Unassembled WGS sequence"/>
</dbReference>
<dbReference type="Gene3D" id="3.40.50.150">
    <property type="entry name" value="Vaccinia Virus protein VP39"/>
    <property type="match status" value="1"/>
</dbReference>
<feature type="domain" description="DNA methylase N-4/N-6" evidence="7">
    <location>
        <begin position="38"/>
        <end position="257"/>
    </location>
</feature>
<dbReference type="EMBL" id="WJNH01000018">
    <property type="protein sequence ID" value="MRG88270.1"/>
    <property type="molecule type" value="Genomic_DNA"/>
</dbReference>
<dbReference type="InterPro" id="IPR029063">
    <property type="entry name" value="SAM-dependent_MTases_sf"/>
</dbReference>
<comment type="caution">
    <text evidence="8">The sequence shown here is derived from an EMBL/GenBank/DDBJ whole genome shotgun (WGS) entry which is preliminary data.</text>
</comment>
<dbReference type="OrthoDB" id="9800801at2"/>
<dbReference type="Pfam" id="PF01555">
    <property type="entry name" value="N6_N4_Mtase"/>
    <property type="match status" value="1"/>
</dbReference>
<dbReference type="GO" id="GO:0003677">
    <property type="term" value="F:DNA binding"/>
    <property type="evidence" value="ECO:0007669"/>
    <property type="project" value="InterPro"/>
</dbReference>
<dbReference type="PROSITE" id="PS00092">
    <property type="entry name" value="N6_MTASE"/>
    <property type="match status" value="1"/>
</dbReference>
<evidence type="ECO:0000256" key="6">
    <source>
        <dbReference type="SAM" id="MobiDB-lite"/>
    </source>
</evidence>
<sequence length="290" mass="33762">MWEELFNQTEFTYECNDNSLVVLGNAVEVLKSMKPESVDLIFADPPYNLGKDFGNNNDKWDSMYAYIDWCKLWIEECFRVLKPTGTFYFMTATQFMPYLDIYVNEHYNVLSRIVWTYDSSGVQSKKIYGSLYEPIIMANKGPKNNYTFNHEEIMVEAKTGATRKLIDYRKTPPQPYNTKKVPGNVWHFARVRYKMDEYENHPTQKPEALLERIILASSNEGDIVLDPFSGSFTTASVAIQNSRKAIGIDLYEDYFKIGLRRTGITTEYQGETLSKDRSRKTKNKSKRDHL</sequence>
<keyword evidence="2 8" id="KW-0489">Methyltransferase</keyword>
<keyword evidence="3 8" id="KW-0808">Transferase</keyword>
<organism evidence="8 9">
    <name type="scientific">Salinibacillus xinjiangensis</name>
    <dbReference type="NCBI Taxonomy" id="1229268"/>
    <lineage>
        <taxon>Bacteria</taxon>
        <taxon>Bacillati</taxon>
        <taxon>Bacillota</taxon>
        <taxon>Bacilli</taxon>
        <taxon>Bacillales</taxon>
        <taxon>Bacillaceae</taxon>
        <taxon>Salinibacillus</taxon>
    </lineage>
</organism>
<evidence type="ECO:0000256" key="5">
    <source>
        <dbReference type="RuleBase" id="RU362026"/>
    </source>
</evidence>
<reference evidence="8 9" key="1">
    <citation type="submission" date="2019-11" db="EMBL/GenBank/DDBJ databases">
        <authorList>
            <person name="Li J."/>
        </authorList>
    </citation>
    <scope>NUCLEOTIDE SEQUENCE [LARGE SCALE GENOMIC DNA]</scope>
    <source>
        <strain evidence="8 9">J4</strain>
    </source>
</reference>
<dbReference type="InterPro" id="IPR002941">
    <property type="entry name" value="DNA_methylase_N4/N6"/>
</dbReference>
<comment type="similarity">
    <text evidence="1 5">Belongs to the N(4)/N(6)-methyltransferase family.</text>
</comment>
<evidence type="ECO:0000256" key="1">
    <source>
        <dbReference type="ARBA" id="ARBA00006594"/>
    </source>
</evidence>
<keyword evidence="4" id="KW-0680">Restriction system</keyword>
<dbReference type="InterPro" id="IPR002052">
    <property type="entry name" value="DNA_methylase_N6_adenine_CS"/>
</dbReference>